<name>A0A154IF07_RHILE</name>
<comment type="caution">
    <text evidence="1">The sequence shown here is derived from an EMBL/GenBank/DDBJ whole genome shotgun (WGS) entry which is preliminary data.</text>
</comment>
<accession>A0A154IF07</accession>
<protein>
    <submittedName>
        <fullName evidence="1">Uncharacterized protein</fullName>
    </submittedName>
</protein>
<evidence type="ECO:0000313" key="1">
    <source>
        <dbReference type="EMBL" id="KZA98559.1"/>
    </source>
</evidence>
<organism evidence="1">
    <name type="scientific">Rhizobium leguminosarum</name>
    <dbReference type="NCBI Taxonomy" id="384"/>
    <lineage>
        <taxon>Bacteria</taxon>
        <taxon>Pseudomonadati</taxon>
        <taxon>Pseudomonadota</taxon>
        <taxon>Alphaproteobacteria</taxon>
        <taxon>Hyphomicrobiales</taxon>
        <taxon>Rhizobiaceae</taxon>
        <taxon>Rhizobium/Agrobacterium group</taxon>
        <taxon>Rhizobium</taxon>
    </lineage>
</organism>
<dbReference type="EMBL" id="LVYU01000113">
    <property type="protein sequence ID" value="KZA98559.1"/>
    <property type="molecule type" value="Genomic_DNA"/>
</dbReference>
<gene>
    <name evidence="1" type="ORF">A4A59_26430</name>
</gene>
<proteinExistence type="predicted"/>
<sequence>MEVRQPTIGTKLSAMTLNVKSDLSMSNAPPPTSIKSVMKRTRTVPKNILTPSMSNIPLAIKSPE</sequence>
<reference evidence="1" key="1">
    <citation type="submission" date="2016-03" db="EMBL/GenBank/DDBJ databases">
        <title>Microsymbionts genomes from the relict species Vavilovia formosa.</title>
        <authorList>
            <person name="Chirak E."/>
            <person name="Kimeklis A."/>
            <person name="Kopat V."/>
            <person name="Andronov E."/>
        </authorList>
    </citation>
    <scope>NUCLEOTIDE SEQUENCE [LARGE SCALE GENOMIC DNA]</scope>
    <source>
        <strain evidence="1">Vaf12</strain>
    </source>
</reference>
<dbReference type="AlphaFoldDB" id="A0A154IF07"/>